<dbReference type="InterPro" id="IPR033116">
    <property type="entry name" value="TRYPSIN_SER"/>
</dbReference>
<dbReference type="OrthoDB" id="7452977at2759"/>
<keyword evidence="2 6" id="KW-0645">Protease</keyword>
<evidence type="ECO:0000256" key="6">
    <source>
        <dbReference type="RuleBase" id="RU363034"/>
    </source>
</evidence>
<dbReference type="InterPro" id="IPR018114">
    <property type="entry name" value="TRYPSIN_HIS"/>
</dbReference>
<dbReference type="PROSITE" id="PS00134">
    <property type="entry name" value="TRYPSIN_HIS"/>
    <property type="match status" value="1"/>
</dbReference>
<dbReference type="GO" id="GO:0006508">
    <property type="term" value="P:proteolysis"/>
    <property type="evidence" value="ECO:0007669"/>
    <property type="project" value="UniProtKB-KW"/>
</dbReference>
<feature type="domain" description="Peptidase S1" evidence="7">
    <location>
        <begin position="18"/>
        <end position="261"/>
    </location>
</feature>
<dbReference type="InterPro" id="IPR009003">
    <property type="entry name" value="Peptidase_S1_PA"/>
</dbReference>
<dbReference type="AlphaFoldDB" id="A0A8S4SQZ1"/>
<organism evidence="8 9">
    <name type="scientific">Pararge aegeria aegeria</name>
    <dbReference type="NCBI Taxonomy" id="348720"/>
    <lineage>
        <taxon>Eukaryota</taxon>
        <taxon>Metazoa</taxon>
        <taxon>Ecdysozoa</taxon>
        <taxon>Arthropoda</taxon>
        <taxon>Hexapoda</taxon>
        <taxon>Insecta</taxon>
        <taxon>Pterygota</taxon>
        <taxon>Neoptera</taxon>
        <taxon>Endopterygota</taxon>
        <taxon>Lepidoptera</taxon>
        <taxon>Glossata</taxon>
        <taxon>Ditrysia</taxon>
        <taxon>Papilionoidea</taxon>
        <taxon>Nymphalidae</taxon>
        <taxon>Satyrinae</taxon>
        <taxon>Satyrini</taxon>
        <taxon>Parargina</taxon>
        <taxon>Pararge</taxon>
    </lineage>
</organism>
<comment type="similarity">
    <text evidence="1">Belongs to the peptidase S1 family.</text>
</comment>
<keyword evidence="5" id="KW-1015">Disulfide bond</keyword>
<keyword evidence="3 6" id="KW-0378">Hydrolase</keyword>
<dbReference type="EMBL" id="CAKXAJ010026528">
    <property type="protein sequence ID" value="CAH2269483.1"/>
    <property type="molecule type" value="Genomic_DNA"/>
</dbReference>
<dbReference type="InterPro" id="IPR043504">
    <property type="entry name" value="Peptidase_S1_PA_chymotrypsin"/>
</dbReference>
<evidence type="ECO:0000313" key="9">
    <source>
        <dbReference type="Proteomes" id="UP000838756"/>
    </source>
</evidence>
<evidence type="ECO:0000256" key="1">
    <source>
        <dbReference type="ARBA" id="ARBA00007664"/>
    </source>
</evidence>
<evidence type="ECO:0000259" key="7">
    <source>
        <dbReference type="PROSITE" id="PS50240"/>
    </source>
</evidence>
<dbReference type="PANTHER" id="PTHR24276">
    <property type="entry name" value="POLYSERASE-RELATED"/>
    <property type="match status" value="1"/>
</dbReference>
<name>A0A8S4SQZ1_9NEOP</name>
<evidence type="ECO:0000256" key="4">
    <source>
        <dbReference type="ARBA" id="ARBA00022825"/>
    </source>
</evidence>
<evidence type="ECO:0000256" key="3">
    <source>
        <dbReference type="ARBA" id="ARBA00022801"/>
    </source>
</evidence>
<dbReference type="InterPro" id="IPR001254">
    <property type="entry name" value="Trypsin_dom"/>
</dbReference>
<dbReference type="InterPro" id="IPR001314">
    <property type="entry name" value="Peptidase_S1A"/>
</dbReference>
<dbReference type="PRINTS" id="PR00722">
    <property type="entry name" value="CHYMOTRYPSIN"/>
</dbReference>
<protein>
    <submittedName>
        <fullName evidence="8">Jg27293 protein</fullName>
    </submittedName>
</protein>
<evidence type="ECO:0000313" key="8">
    <source>
        <dbReference type="EMBL" id="CAH2269483.1"/>
    </source>
</evidence>
<dbReference type="SMART" id="SM00020">
    <property type="entry name" value="Tryp_SPc"/>
    <property type="match status" value="1"/>
</dbReference>
<keyword evidence="4 6" id="KW-0720">Serine protease</keyword>
<reference evidence="8" key="1">
    <citation type="submission" date="2022-03" db="EMBL/GenBank/DDBJ databases">
        <authorList>
            <person name="Lindestad O."/>
        </authorList>
    </citation>
    <scope>NUCLEOTIDE SEQUENCE</scope>
</reference>
<dbReference type="PROSITE" id="PS00135">
    <property type="entry name" value="TRYPSIN_SER"/>
    <property type="match status" value="1"/>
</dbReference>
<dbReference type="PROSITE" id="PS50240">
    <property type="entry name" value="TRYPSIN_DOM"/>
    <property type="match status" value="1"/>
</dbReference>
<accession>A0A8S4SQZ1</accession>
<comment type="caution">
    <text evidence="8">The sequence shown here is derived from an EMBL/GenBank/DDBJ whole genome shotgun (WGS) entry which is preliminary data.</text>
</comment>
<dbReference type="Proteomes" id="UP000838756">
    <property type="component" value="Unassembled WGS sequence"/>
</dbReference>
<dbReference type="Pfam" id="PF00089">
    <property type="entry name" value="Trypsin"/>
    <property type="match status" value="1"/>
</dbReference>
<dbReference type="PANTHER" id="PTHR24276:SF98">
    <property type="entry name" value="FI18310P1-RELATED"/>
    <property type="match status" value="1"/>
</dbReference>
<dbReference type="GO" id="GO:0004252">
    <property type="term" value="F:serine-type endopeptidase activity"/>
    <property type="evidence" value="ECO:0007669"/>
    <property type="project" value="InterPro"/>
</dbReference>
<evidence type="ECO:0000256" key="2">
    <source>
        <dbReference type="ARBA" id="ARBA00022670"/>
    </source>
</evidence>
<dbReference type="InterPro" id="IPR050430">
    <property type="entry name" value="Peptidase_S1"/>
</dbReference>
<evidence type="ECO:0000256" key="5">
    <source>
        <dbReference type="ARBA" id="ARBA00023157"/>
    </source>
</evidence>
<proteinExistence type="inferred from homology"/>
<gene>
    <name evidence="8" type="primary">jg27293</name>
    <name evidence="8" type="ORF">PAEG_LOCUS27695</name>
</gene>
<sequence length="268" mass="29126">MVTMFMVNWEICEAGLRILGGRDALKDEFPFAVRLEEQYTVVTDGKTQVEYHQYCTGAALTPSWILTAAHCNDDDEISTSKQNKFARYNSYFPKELGHLSPITKVLAHPNYFMYAFTSLRAIYDVALLQTANIKVGRYGKISAIDYMSFVGHEAVVLGFGGTNATPTEKPLQVLKGMLKNCGEEVGNVYGFLCVVPPCGLEATICGGDSGGPVVHASGIFGVNSMSTGNCNEFSHTLYPGHAAAIVSMVSPLIDWISNIISNKTNGRS</sequence>
<dbReference type="Gene3D" id="2.40.10.10">
    <property type="entry name" value="Trypsin-like serine proteases"/>
    <property type="match status" value="1"/>
</dbReference>
<keyword evidence="9" id="KW-1185">Reference proteome</keyword>
<dbReference type="SUPFAM" id="SSF50494">
    <property type="entry name" value="Trypsin-like serine proteases"/>
    <property type="match status" value="1"/>
</dbReference>